<evidence type="ECO:0000313" key="5">
    <source>
        <dbReference type="Proteomes" id="UP000197138"/>
    </source>
</evidence>
<reference evidence="5" key="1">
    <citation type="journal article" date="2017" name="Plant J.">
        <title>The pomegranate (Punica granatum L.) genome and the genomics of punicalagin biosynthesis.</title>
        <authorList>
            <person name="Qin G."/>
            <person name="Xu C."/>
            <person name="Ming R."/>
            <person name="Tang H."/>
            <person name="Guyot R."/>
            <person name="Kramer E.M."/>
            <person name="Hu Y."/>
            <person name="Yi X."/>
            <person name="Qi Y."/>
            <person name="Xu X."/>
            <person name="Gao Z."/>
            <person name="Pan H."/>
            <person name="Jian J."/>
            <person name="Tian Y."/>
            <person name="Yue Z."/>
            <person name="Xu Y."/>
        </authorList>
    </citation>
    <scope>NUCLEOTIDE SEQUENCE [LARGE SCALE GENOMIC DNA]</scope>
    <source>
        <strain evidence="5">cv. Dabenzi</strain>
    </source>
</reference>
<dbReference type="SUPFAM" id="SSF51735">
    <property type="entry name" value="NAD(P)-binding Rossmann-fold domains"/>
    <property type="match status" value="1"/>
</dbReference>
<dbReference type="PANTHER" id="PTHR43899:SF25">
    <property type="entry name" value="ENOYL-(ACYL CARRIER) REDUCTASE"/>
    <property type="match status" value="1"/>
</dbReference>
<dbReference type="AlphaFoldDB" id="A0A218WTG9"/>
<dbReference type="PRINTS" id="PR00081">
    <property type="entry name" value="GDHRDH"/>
</dbReference>
<protein>
    <recommendedName>
        <fullName evidence="6">Very-long-chain 3-oxoacyl-CoA reductase 1-like</fullName>
    </recommendedName>
</protein>
<feature type="transmembrane region" description="Helical" evidence="3">
    <location>
        <begin position="6"/>
        <end position="24"/>
    </location>
</feature>
<keyword evidence="3" id="KW-0472">Membrane</keyword>
<dbReference type="InterPro" id="IPR002347">
    <property type="entry name" value="SDR_fam"/>
</dbReference>
<evidence type="ECO:0008006" key="6">
    <source>
        <dbReference type="Google" id="ProtNLM"/>
    </source>
</evidence>
<evidence type="ECO:0000256" key="3">
    <source>
        <dbReference type="SAM" id="Phobius"/>
    </source>
</evidence>
<comment type="caution">
    <text evidence="4">The sequence shown here is derived from an EMBL/GenBank/DDBJ whole genome shotgun (WGS) entry which is preliminary data.</text>
</comment>
<dbReference type="GO" id="GO:0045703">
    <property type="term" value="F:ketoreductase activity"/>
    <property type="evidence" value="ECO:0007669"/>
    <property type="project" value="TreeGrafter"/>
</dbReference>
<evidence type="ECO:0000256" key="2">
    <source>
        <dbReference type="RuleBase" id="RU000363"/>
    </source>
</evidence>
<dbReference type="GO" id="GO:0005783">
    <property type="term" value="C:endoplasmic reticulum"/>
    <property type="evidence" value="ECO:0007669"/>
    <property type="project" value="TreeGrafter"/>
</dbReference>
<accession>A0A218WTG9</accession>
<proteinExistence type="inferred from homology"/>
<dbReference type="Proteomes" id="UP000197138">
    <property type="component" value="Unassembled WGS sequence"/>
</dbReference>
<comment type="similarity">
    <text evidence="2">Belongs to the short-chain dehydrogenases/reductases (SDR) family.</text>
</comment>
<organism evidence="4 5">
    <name type="scientific">Punica granatum</name>
    <name type="common">Pomegranate</name>
    <dbReference type="NCBI Taxonomy" id="22663"/>
    <lineage>
        <taxon>Eukaryota</taxon>
        <taxon>Viridiplantae</taxon>
        <taxon>Streptophyta</taxon>
        <taxon>Embryophyta</taxon>
        <taxon>Tracheophyta</taxon>
        <taxon>Spermatophyta</taxon>
        <taxon>Magnoliopsida</taxon>
        <taxon>eudicotyledons</taxon>
        <taxon>Gunneridae</taxon>
        <taxon>Pentapetalae</taxon>
        <taxon>rosids</taxon>
        <taxon>malvids</taxon>
        <taxon>Myrtales</taxon>
        <taxon>Lythraceae</taxon>
        <taxon>Punica</taxon>
    </lineage>
</organism>
<evidence type="ECO:0000313" key="4">
    <source>
        <dbReference type="EMBL" id="OWM76157.1"/>
    </source>
</evidence>
<dbReference type="InterPro" id="IPR051019">
    <property type="entry name" value="VLCFA-Steroid_DH"/>
</dbReference>
<dbReference type="EMBL" id="MTKT01003224">
    <property type="protein sequence ID" value="OWM76157.1"/>
    <property type="molecule type" value="Genomic_DNA"/>
</dbReference>
<keyword evidence="3" id="KW-0812">Transmembrane</keyword>
<dbReference type="InterPro" id="IPR036291">
    <property type="entry name" value="NAD(P)-bd_dom_sf"/>
</dbReference>
<evidence type="ECO:0000256" key="1">
    <source>
        <dbReference type="ARBA" id="ARBA00023002"/>
    </source>
</evidence>
<sequence length="207" mass="22836">MEFQDLMLVGVSGIGFFSLCYRLFTNARWIYKMFIRSPKNLRDYGLWAIITGSTDGIGKALAFELASKGLNLVCMARNLSKLESTAAEIRHKFGQRIKIRNIALDFDKSGPTEISSAIHHGIQGLDIGLLVNNVGITNSHPKFFHEFEPEFIESMVRVNVEAAIWVTRAVIPGMMKKKKGAIVNIGSGSSATVSSYPLFTLYAASKA</sequence>
<name>A0A218WTG9_PUNGR</name>
<dbReference type="PIRSF" id="PIRSF000126">
    <property type="entry name" value="11-beta-HSD1"/>
    <property type="match status" value="1"/>
</dbReference>
<keyword evidence="3" id="KW-1133">Transmembrane helix</keyword>
<keyword evidence="1" id="KW-0560">Oxidoreductase</keyword>
<dbReference type="Pfam" id="PF00106">
    <property type="entry name" value="adh_short"/>
    <property type="match status" value="1"/>
</dbReference>
<dbReference type="Gene3D" id="3.40.50.720">
    <property type="entry name" value="NAD(P)-binding Rossmann-like Domain"/>
    <property type="match status" value="1"/>
</dbReference>
<dbReference type="PANTHER" id="PTHR43899">
    <property type="entry name" value="RH59310P"/>
    <property type="match status" value="1"/>
</dbReference>
<dbReference type="PRINTS" id="PR00080">
    <property type="entry name" value="SDRFAMILY"/>
</dbReference>
<gene>
    <name evidence="4" type="ORF">CDL15_Pgr009803</name>
</gene>